<feature type="region of interest" description="Disordered" evidence="1">
    <location>
        <begin position="1"/>
        <end position="27"/>
    </location>
</feature>
<accession>A0A0A9EW66</accession>
<organism evidence="2">
    <name type="scientific">Arundo donax</name>
    <name type="common">Giant reed</name>
    <name type="synonym">Donax arundinaceus</name>
    <dbReference type="NCBI Taxonomy" id="35708"/>
    <lineage>
        <taxon>Eukaryota</taxon>
        <taxon>Viridiplantae</taxon>
        <taxon>Streptophyta</taxon>
        <taxon>Embryophyta</taxon>
        <taxon>Tracheophyta</taxon>
        <taxon>Spermatophyta</taxon>
        <taxon>Magnoliopsida</taxon>
        <taxon>Liliopsida</taxon>
        <taxon>Poales</taxon>
        <taxon>Poaceae</taxon>
        <taxon>PACMAD clade</taxon>
        <taxon>Arundinoideae</taxon>
        <taxon>Arundineae</taxon>
        <taxon>Arundo</taxon>
    </lineage>
</organism>
<dbReference type="AlphaFoldDB" id="A0A0A9EW66"/>
<dbReference type="EMBL" id="GBRH01194682">
    <property type="protein sequence ID" value="JAE03214.1"/>
    <property type="molecule type" value="Transcribed_RNA"/>
</dbReference>
<reference evidence="2" key="1">
    <citation type="submission" date="2014-09" db="EMBL/GenBank/DDBJ databases">
        <authorList>
            <person name="Magalhaes I.L.F."/>
            <person name="Oliveira U."/>
            <person name="Santos F.R."/>
            <person name="Vidigal T.H.D.A."/>
            <person name="Brescovit A.D."/>
            <person name="Santos A.J."/>
        </authorList>
    </citation>
    <scope>NUCLEOTIDE SEQUENCE</scope>
    <source>
        <tissue evidence="2">Shoot tissue taken approximately 20 cm above the soil surface</tissue>
    </source>
</reference>
<evidence type="ECO:0000313" key="2">
    <source>
        <dbReference type="EMBL" id="JAE03214.1"/>
    </source>
</evidence>
<reference evidence="2" key="2">
    <citation type="journal article" date="2015" name="Data Brief">
        <title>Shoot transcriptome of the giant reed, Arundo donax.</title>
        <authorList>
            <person name="Barrero R.A."/>
            <person name="Guerrero F.D."/>
            <person name="Moolhuijzen P."/>
            <person name="Goolsby J.A."/>
            <person name="Tidwell J."/>
            <person name="Bellgard S.E."/>
            <person name="Bellgard M.I."/>
        </authorList>
    </citation>
    <scope>NUCLEOTIDE SEQUENCE</scope>
    <source>
        <tissue evidence="2">Shoot tissue taken approximately 20 cm above the soil surface</tissue>
    </source>
</reference>
<evidence type="ECO:0000256" key="1">
    <source>
        <dbReference type="SAM" id="MobiDB-lite"/>
    </source>
</evidence>
<feature type="region of interest" description="Disordered" evidence="1">
    <location>
        <begin position="74"/>
        <end position="105"/>
    </location>
</feature>
<name>A0A0A9EW66_ARUDO</name>
<sequence>MAATRSALRSWPREEAAAAEAAAGERSADVRRFRDWMARMASVERDRPRWSGPRLSRGPQVMASGLARALGPTSFGRALGVGRGTKRRDAMGGVEARGKKGKRGC</sequence>
<protein>
    <submittedName>
        <fullName evidence="2">Tha8</fullName>
    </submittedName>
</protein>
<proteinExistence type="predicted"/>